<evidence type="ECO:0000313" key="3">
    <source>
        <dbReference type="Proteomes" id="UP000283619"/>
    </source>
</evidence>
<dbReference type="AlphaFoldDB" id="A0A423PA79"/>
<name>A0A423PA79_PSEFL</name>
<comment type="caution">
    <text evidence="2">The sequence shown here is derived from an EMBL/GenBank/DDBJ whole genome shotgun (WGS) entry which is preliminary data.</text>
</comment>
<sequence>MSPKIPRKPPLSAVQPPDPANPATSRPDTPLATGTPTGYRLPGFPDYANPMPDTGARPVTDLPRTPAVVIHKMPTTTHALPVHDGSAAKYWLNDDFLRGMKPADSDGFRWIVGRRFVDVEYQGNLHTTHVGLDESGLLRSKLLTERQPSGPRLYKNDSRPTWRLSEQASETPAMGNEPPTPGASQKRPAAVTSEPDAKRPRTASTPTFIDLRLYAQSSSSPDAQGYYAFTPIRKTDAADTRFAFKDRFGNWIEVDPPVAGFGAQPTHLKHWTDHEIWQLYGIQGEDIRRFRAEAQTDGRAPQWAESVTTDNPANDLARDALRWLHPGMTLKQREALLQSYNLLPSQLTRLRQDLKGGHTIPQWAQVHKRLTEEVSNPRRLEKWSLEAVNELNLKRDARHDWYSPETSLTLEVREALLKKLGYLRNKNNCLYRTDVPALFRGDERTPFELTNDGFMLPRYHHEPGATTHKPMSATFSLNEGQMYARTPSAEYLLYNSQTHKYPGRSADDSGSESDNSDSHSSTSSDWSEPASPIYWDHDRHYEPTRTRQAEMFLYALDTRHLEVVPHEENMSFNSAARDTPPTWFPSDDFEGLISVTRSGLDSDRIWLINSALTKAVQIDHIKEQAGASAERIEAATHAGHHNKFEYDQLIDKAETAGKPVLRLSGNGDEFAYDIRWPEPEKTLTQDA</sequence>
<feature type="compositionally biased region" description="Polar residues" evidence="1">
    <location>
        <begin position="22"/>
        <end position="36"/>
    </location>
</feature>
<dbReference type="EMBL" id="MOBZ01000003">
    <property type="protein sequence ID" value="ROO12606.1"/>
    <property type="molecule type" value="Genomic_DNA"/>
</dbReference>
<reference evidence="2 3" key="1">
    <citation type="submission" date="2016-10" db="EMBL/GenBank/DDBJ databases">
        <title>Comparative genome analysis of multiple Pseudomonas spp. focuses on biocontrol and plant growth promoting traits.</title>
        <authorList>
            <person name="Tao X.-Y."/>
            <person name="Taylor C.G."/>
        </authorList>
    </citation>
    <scope>NUCLEOTIDE SEQUENCE [LARGE SCALE GENOMIC DNA]</scope>
    <source>
        <strain evidence="2 3">36G2</strain>
    </source>
</reference>
<accession>A0A423PA79</accession>
<proteinExistence type="predicted"/>
<dbReference type="Proteomes" id="UP000283619">
    <property type="component" value="Unassembled WGS sequence"/>
</dbReference>
<feature type="region of interest" description="Disordered" evidence="1">
    <location>
        <begin position="148"/>
        <end position="205"/>
    </location>
</feature>
<evidence type="ECO:0000313" key="2">
    <source>
        <dbReference type="EMBL" id="ROO12606.1"/>
    </source>
</evidence>
<protein>
    <submittedName>
        <fullName evidence="2">Uncharacterized protein</fullName>
    </submittedName>
</protein>
<gene>
    <name evidence="2" type="ORF">BK673_05170</name>
</gene>
<organism evidence="2 3">
    <name type="scientific">Pseudomonas fluorescens</name>
    <dbReference type="NCBI Taxonomy" id="294"/>
    <lineage>
        <taxon>Bacteria</taxon>
        <taxon>Pseudomonadati</taxon>
        <taxon>Pseudomonadota</taxon>
        <taxon>Gammaproteobacteria</taxon>
        <taxon>Pseudomonadales</taxon>
        <taxon>Pseudomonadaceae</taxon>
        <taxon>Pseudomonas</taxon>
    </lineage>
</organism>
<feature type="compositionally biased region" description="Low complexity" evidence="1">
    <location>
        <begin position="518"/>
        <end position="527"/>
    </location>
</feature>
<feature type="region of interest" description="Disordered" evidence="1">
    <location>
        <begin position="499"/>
        <end position="529"/>
    </location>
</feature>
<evidence type="ECO:0000256" key="1">
    <source>
        <dbReference type="SAM" id="MobiDB-lite"/>
    </source>
</evidence>
<feature type="region of interest" description="Disordered" evidence="1">
    <location>
        <begin position="1"/>
        <end position="60"/>
    </location>
</feature>